<reference evidence="4" key="1">
    <citation type="submission" date="2013-03" db="EMBL/GenBank/DDBJ databases">
        <authorList>
            <person name="Jeffery W."/>
            <person name="Warren W."/>
            <person name="Wilson R.K."/>
        </authorList>
    </citation>
    <scope>NUCLEOTIDE SEQUENCE</scope>
    <source>
        <strain evidence="4">female</strain>
    </source>
</reference>
<dbReference type="SMART" id="SM00343">
    <property type="entry name" value="ZnF_C2HC"/>
    <property type="match status" value="1"/>
</dbReference>
<name>A0A3B1J0A4_ASTMX</name>
<dbReference type="GeneTree" id="ENSGT01130000278515"/>
<protein>
    <recommendedName>
        <fullName evidence="2">CCHC-type domain-containing protein</fullName>
    </recommendedName>
</protein>
<accession>A0A3B1J0A4</accession>
<dbReference type="InterPro" id="IPR036875">
    <property type="entry name" value="Znf_CCHC_sf"/>
</dbReference>
<proteinExistence type="predicted"/>
<dbReference type="PROSITE" id="PS50158">
    <property type="entry name" value="ZF_CCHC"/>
    <property type="match status" value="1"/>
</dbReference>
<dbReference type="InParanoid" id="A0A3B1J0A4"/>
<dbReference type="Ensembl" id="ENSAMXT00000054055.1">
    <property type="protein sequence ID" value="ENSAMXP00000035603.1"/>
    <property type="gene ID" value="ENSAMXG00000041125.1"/>
</dbReference>
<dbReference type="Pfam" id="PF00098">
    <property type="entry name" value="zf-CCHC"/>
    <property type="match status" value="1"/>
</dbReference>
<dbReference type="Gene3D" id="4.10.60.10">
    <property type="entry name" value="Zinc finger, CCHC-type"/>
    <property type="match status" value="1"/>
</dbReference>
<evidence type="ECO:0000259" key="2">
    <source>
        <dbReference type="PROSITE" id="PS50158"/>
    </source>
</evidence>
<reference evidence="3" key="3">
    <citation type="submission" date="2025-08" db="UniProtKB">
        <authorList>
            <consortium name="Ensembl"/>
        </authorList>
    </citation>
    <scope>IDENTIFICATION</scope>
</reference>
<dbReference type="Proteomes" id="UP000018467">
    <property type="component" value="Unassembled WGS sequence"/>
</dbReference>
<dbReference type="InterPro" id="IPR001878">
    <property type="entry name" value="Znf_CCHC"/>
</dbReference>
<keyword evidence="1" id="KW-0479">Metal-binding</keyword>
<dbReference type="AlphaFoldDB" id="A0A3B1J0A4"/>
<keyword evidence="1" id="KW-0862">Zinc</keyword>
<evidence type="ECO:0000313" key="4">
    <source>
        <dbReference type="Proteomes" id="UP000018467"/>
    </source>
</evidence>
<keyword evidence="4" id="KW-1185">Reference proteome</keyword>
<reference evidence="4" key="2">
    <citation type="journal article" date="2014" name="Nat. Commun.">
        <title>The cavefish genome reveals candidate genes for eye loss.</title>
        <authorList>
            <person name="McGaugh S.E."/>
            <person name="Gross J.B."/>
            <person name="Aken B."/>
            <person name="Blin M."/>
            <person name="Borowsky R."/>
            <person name="Chalopin D."/>
            <person name="Hinaux H."/>
            <person name="Jeffery W.R."/>
            <person name="Keene A."/>
            <person name="Ma L."/>
            <person name="Minx P."/>
            <person name="Murphy D."/>
            <person name="O'Quin K.E."/>
            <person name="Retaux S."/>
            <person name="Rohner N."/>
            <person name="Searle S.M."/>
            <person name="Stahl B.A."/>
            <person name="Tabin C."/>
            <person name="Volff J.N."/>
            <person name="Yoshizawa M."/>
            <person name="Warren W.C."/>
        </authorList>
    </citation>
    <scope>NUCLEOTIDE SEQUENCE [LARGE SCALE GENOMIC DNA]</scope>
    <source>
        <strain evidence="4">female</strain>
    </source>
</reference>
<reference evidence="3" key="4">
    <citation type="submission" date="2025-09" db="UniProtKB">
        <authorList>
            <consortium name="Ensembl"/>
        </authorList>
    </citation>
    <scope>IDENTIFICATION</scope>
</reference>
<dbReference type="GO" id="GO:0008270">
    <property type="term" value="F:zinc ion binding"/>
    <property type="evidence" value="ECO:0007669"/>
    <property type="project" value="UniProtKB-KW"/>
</dbReference>
<keyword evidence="1" id="KW-0863">Zinc-finger</keyword>
<sequence>MQVCYNCGLIGHFARECTRPAGNFRGNFRGGFRGHFKPFRGTGINPFRGPGKRF</sequence>
<dbReference type="SUPFAM" id="SSF57756">
    <property type="entry name" value="Retrovirus zinc finger-like domains"/>
    <property type="match status" value="1"/>
</dbReference>
<feature type="domain" description="CCHC-type" evidence="2">
    <location>
        <begin position="4"/>
        <end position="19"/>
    </location>
</feature>
<evidence type="ECO:0000313" key="3">
    <source>
        <dbReference type="Ensembl" id="ENSAMXP00000035603.1"/>
    </source>
</evidence>
<dbReference type="GO" id="GO:0003676">
    <property type="term" value="F:nucleic acid binding"/>
    <property type="evidence" value="ECO:0007669"/>
    <property type="project" value="InterPro"/>
</dbReference>
<evidence type="ECO:0000256" key="1">
    <source>
        <dbReference type="PROSITE-ProRule" id="PRU00047"/>
    </source>
</evidence>
<organism evidence="3 4">
    <name type="scientific">Astyanax mexicanus</name>
    <name type="common">Blind cave fish</name>
    <name type="synonym">Astyanax fasciatus mexicanus</name>
    <dbReference type="NCBI Taxonomy" id="7994"/>
    <lineage>
        <taxon>Eukaryota</taxon>
        <taxon>Metazoa</taxon>
        <taxon>Chordata</taxon>
        <taxon>Craniata</taxon>
        <taxon>Vertebrata</taxon>
        <taxon>Euteleostomi</taxon>
        <taxon>Actinopterygii</taxon>
        <taxon>Neopterygii</taxon>
        <taxon>Teleostei</taxon>
        <taxon>Ostariophysi</taxon>
        <taxon>Characiformes</taxon>
        <taxon>Characoidei</taxon>
        <taxon>Acestrorhamphidae</taxon>
        <taxon>Acestrorhamphinae</taxon>
        <taxon>Astyanax</taxon>
    </lineage>
</organism>